<dbReference type="GO" id="GO:0005739">
    <property type="term" value="C:mitochondrion"/>
    <property type="evidence" value="ECO:0007669"/>
    <property type="project" value="TreeGrafter"/>
</dbReference>
<sequence>MIAEVMLEGMVEEVHQGEGVATAMRGQRTRLESRGRGLMTTTRQEFHVASLDEIRLRKKSRVEDGDNVSSAGGGPVRNADFDMDRSDADEGISRVATVGREGTSIRLSRSQSPHPSDSGSKTRGPRTPDPINETGHGSSTPMRASPEGLSSRSELPVLSPPSPPNYRTSRSEPRKSVIMAEEIGKHPGASQNSNGQSVDLQSSEEDNVIYGDEDEFDRSVRVSPVRSREANAENRRYDDLDRRHQNAELLGADDFPRREESGDFSKGGKAIGPVTPPGQPADDEPKRGDLTTGESFTNGDSGDVRCAVDDAGSDNRGGKEFILSEELEVPNAGTTAAVGLDVTSAPDMMDISRDGEASSSQFANPIIVAKPQLSASQSDAIGLEHDQILNGQGATGAQLCRSTEDEVDGSESQHEMRNEVSYQTIDNNNNVGLERVDKPLGTSMDLDPATSAGYGASELSAGHGSSSAQGTTPPSTSHERQEQAAGHKDRIETRQPGMSAVDSVPSPREVNTDPDKGAYPPPVAGGSAADKGNGASPQKAANYREQRLARIEQRHPERLAIIEANETPGGLNGQQQAVRDTGSRQSDLPRERRDFQTPTAAGHPAAIGSRSTADSAPRAGLAGPRERFQGEMLQQGNYDGNDANFSHQSEITTGAKRRVRDSDEVPPAKWRKHDAIERTTYSSEDTATQKPRGSSLSRVDSGRTGSSDASQSGANYFREINRLCGSKGSLYDAIALMEEMDEKGISRTPDFYRLLIREAARRKDIEAMQRAFAHFEKALPAAVTTRDYSVLMVGYVRTGDARRLSQAIARVKEKEVDIDFADIWNISGKKTPDIMRVLITTLAESPRVLDAGLGDTLFSEMMDGYLTEEITTLFQNACKRNEGRKIMGRRTAEDLVDYYSKLRDFDAVLLVIRCSLEAGLEIDEKKVLALLLESSRKQSCSQLFEQTFALIKTHVKLTTRDFQTLETAMKGFINIGQSAKAVAIFQHLAILPNYVLTTEPCLELLKASAAENRIDVFVDALLQTFLIGGEKLLNLDSNIVEALVCACVNDKRGREAVRLVRFMLENNIVRSPALHRAMLRIVDADDPIFSSMASEIYDGGIAECYDFSGDEMRKLLVGLQAVGDWQKAGKVLERLSLEGNGPVHVAPLSLFEVLTMTKQYDEASNVYDTLRAERKLKDVSEEVVNEYLVLTCAARRWLLAEQAVKDFRRAGTKMTPASVYGLMKYVGKGEVEGAWGFIIALFCWGVELGGYTLEKVANGIISVDRCGSFLESKLFILRSFECMSKRFAQERREYPPTVTIRAGREDGDVVERLQKWLEIELNPRLQSAKIDREDDYAIIILDGRVVREWVDTVWGSNGAQNPFELLPEVTDKSIEGRSLLINAPAQSSSETVPRVSKPTARLLPRTPPSDEAPSQRRSESLRTEELPNHTGPTLSGRRSDNAALPLRSPLQQRRNYRSGGSQHWSPGTDERKNVSPRPPSGQKRNVSRSTFVDRGDVVSPSSRSQGRLSEQGDRLADLIKDVVLPFNRKRKLEKEVYKEMMRRTHAQVKGLHRGNLEAVSDEVLRRDITPLIRRYFESAEEKGDSWQMRDDWNGEGRVNGGGGGHHRRGGFREGGRRWSGEGGR</sequence>
<feature type="region of interest" description="Disordered" evidence="1">
    <location>
        <begin position="60"/>
        <end position="317"/>
    </location>
</feature>
<dbReference type="Proteomes" id="UP001212841">
    <property type="component" value="Unassembled WGS sequence"/>
</dbReference>
<feature type="region of interest" description="Disordered" evidence="1">
    <location>
        <begin position="1381"/>
        <end position="1510"/>
    </location>
</feature>
<evidence type="ECO:0000256" key="1">
    <source>
        <dbReference type="SAM" id="MobiDB-lite"/>
    </source>
</evidence>
<dbReference type="PANTHER" id="PTHR47934">
    <property type="entry name" value="PENTATRICOPEPTIDE REPEAT-CONTAINING PROTEIN PET309, MITOCHONDRIAL"/>
    <property type="match status" value="1"/>
</dbReference>
<reference evidence="2" key="1">
    <citation type="submission" date="2020-05" db="EMBL/GenBank/DDBJ databases">
        <title>Phylogenomic resolution of chytrid fungi.</title>
        <authorList>
            <person name="Stajich J.E."/>
            <person name="Amses K."/>
            <person name="Simmons R."/>
            <person name="Seto K."/>
            <person name="Myers J."/>
            <person name="Bonds A."/>
            <person name="Quandt C.A."/>
            <person name="Barry K."/>
            <person name="Liu P."/>
            <person name="Grigoriev I."/>
            <person name="Longcore J.E."/>
            <person name="James T.Y."/>
        </authorList>
    </citation>
    <scope>NUCLEOTIDE SEQUENCE</scope>
    <source>
        <strain evidence="2">JEL0318</strain>
    </source>
</reference>
<dbReference type="GO" id="GO:0006396">
    <property type="term" value="P:RNA processing"/>
    <property type="evidence" value="ECO:0007669"/>
    <property type="project" value="TreeGrafter"/>
</dbReference>
<protein>
    <submittedName>
        <fullName evidence="2">Uncharacterized protein</fullName>
    </submittedName>
</protein>
<dbReference type="EMBL" id="JADGJD010000127">
    <property type="protein sequence ID" value="KAJ3054585.1"/>
    <property type="molecule type" value="Genomic_DNA"/>
</dbReference>
<evidence type="ECO:0000313" key="2">
    <source>
        <dbReference type="EMBL" id="KAJ3054585.1"/>
    </source>
</evidence>
<evidence type="ECO:0000313" key="3">
    <source>
        <dbReference type="Proteomes" id="UP001212841"/>
    </source>
</evidence>
<feature type="compositionally biased region" description="Basic and acidic residues" evidence="1">
    <location>
        <begin position="79"/>
        <end position="92"/>
    </location>
</feature>
<dbReference type="InterPro" id="IPR051114">
    <property type="entry name" value="Mito_RNA_Proc_CCM1"/>
</dbReference>
<gene>
    <name evidence="2" type="ORF">HK097_001366</name>
</gene>
<feature type="region of interest" description="Disordered" evidence="1">
    <location>
        <begin position="563"/>
        <end position="622"/>
    </location>
</feature>
<organism evidence="2 3">
    <name type="scientific">Rhizophlyctis rosea</name>
    <dbReference type="NCBI Taxonomy" id="64517"/>
    <lineage>
        <taxon>Eukaryota</taxon>
        <taxon>Fungi</taxon>
        <taxon>Fungi incertae sedis</taxon>
        <taxon>Chytridiomycota</taxon>
        <taxon>Chytridiomycota incertae sedis</taxon>
        <taxon>Chytridiomycetes</taxon>
        <taxon>Rhizophlyctidales</taxon>
        <taxon>Rhizophlyctidaceae</taxon>
        <taxon>Rhizophlyctis</taxon>
    </lineage>
</organism>
<feature type="compositionally biased region" description="Basic and acidic residues" evidence="1">
    <location>
        <begin position="254"/>
        <end position="263"/>
    </location>
</feature>
<feature type="compositionally biased region" description="Basic and acidic residues" evidence="1">
    <location>
        <begin position="1413"/>
        <end position="1427"/>
    </location>
</feature>
<feature type="compositionally biased region" description="Basic and acidic residues" evidence="1">
    <location>
        <begin position="1610"/>
        <end position="1624"/>
    </location>
</feature>
<feature type="compositionally biased region" description="Polar residues" evidence="1">
    <location>
        <begin position="463"/>
        <end position="476"/>
    </location>
</feature>
<feature type="region of interest" description="Disordered" evidence="1">
    <location>
        <begin position="635"/>
        <end position="712"/>
    </location>
</feature>
<proteinExistence type="predicted"/>
<dbReference type="Gene3D" id="1.25.40.10">
    <property type="entry name" value="Tetratricopeptide repeat domain"/>
    <property type="match status" value="1"/>
</dbReference>
<feature type="compositionally biased region" description="Basic and acidic residues" evidence="1">
    <location>
        <begin position="226"/>
        <end position="246"/>
    </location>
</feature>
<feature type="compositionally biased region" description="Basic and acidic residues" evidence="1">
    <location>
        <begin position="477"/>
        <end position="493"/>
    </location>
</feature>
<keyword evidence="3" id="KW-1185">Reference proteome</keyword>
<feature type="compositionally biased region" description="Polar residues" evidence="1">
    <location>
        <begin position="1449"/>
        <end position="1465"/>
    </location>
</feature>
<feature type="compositionally biased region" description="Polar residues" evidence="1">
    <location>
        <begin position="1499"/>
        <end position="1508"/>
    </location>
</feature>
<dbReference type="InterPro" id="IPR011990">
    <property type="entry name" value="TPR-like_helical_dom_sf"/>
</dbReference>
<comment type="caution">
    <text evidence="2">The sequence shown here is derived from an EMBL/GenBank/DDBJ whole genome shotgun (WGS) entry which is preliminary data.</text>
</comment>
<dbReference type="GO" id="GO:0003729">
    <property type="term" value="F:mRNA binding"/>
    <property type="evidence" value="ECO:0007669"/>
    <property type="project" value="TreeGrafter"/>
</dbReference>
<feature type="compositionally biased region" description="Polar residues" evidence="1">
    <location>
        <begin position="635"/>
        <end position="652"/>
    </location>
</feature>
<name>A0AAD5SG51_9FUNG</name>
<dbReference type="GO" id="GO:0007005">
    <property type="term" value="P:mitochondrion organization"/>
    <property type="evidence" value="ECO:0007669"/>
    <property type="project" value="TreeGrafter"/>
</dbReference>
<feature type="compositionally biased region" description="Polar residues" evidence="1">
    <location>
        <begin position="420"/>
        <end position="431"/>
    </location>
</feature>
<accession>A0AAD5SG51</accession>
<feature type="compositionally biased region" description="Polar residues" evidence="1">
    <location>
        <begin position="189"/>
        <end position="201"/>
    </location>
</feature>
<feature type="compositionally biased region" description="Acidic residues" evidence="1">
    <location>
        <begin position="202"/>
        <end position="216"/>
    </location>
</feature>
<feature type="compositionally biased region" description="Polar residues" evidence="1">
    <location>
        <begin position="105"/>
        <end position="121"/>
    </location>
</feature>
<feature type="compositionally biased region" description="Polar residues" evidence="1">
    <location>
        <begin position="573"/>
        <end position="586"/>
    </location>
</feature>
<feature type="region of interest" description="Disordered" evidence="1">
    <location>
        <begin position="395"/>
        <end position="542"/>
    </location>
</feature>
<feature type="compositionally biased region" description="Polar residues" evidence="1">
    <location>
        <begin position="679"/>
        <end position="712"/>
    </location>
</feature>
<feature type="region of interest" description="Disordered" evidence="1">
    <location>
        <begin position="1586"/>
        <end position="1624"/>
    </location>
</feature>
<dbReference type="PANTHER" id="PTHR47934:SF6">
    <property type="entry name" value="MITOCHONDRIAL GROUP I INTRON SPLICING FACTOR CCM1-RELATED"/>
    <property type="match status" value="1"/>
</dbReference>